<dbReference type="Pfam" id="PF00085">
    <property type="entry name" value="Thioredoxin"/>
    <property type="match status" value="1"/>
</dbReference>
<evidence type="ECO:0000313" key="3">
    <source>
        <dbReference type="EMBL" id="ELP87527.1"/>
    </source>
</evidence>
<name>A0A0A1U0W8_ENTIV</name>
<dbReference type="GO" id="GO:0006457">
    <property type="term" value="P:protein folding"/>
    <property type="evidence" value="ECO:0007669"/>
    <property type="project" value="TreeGrafter"/>
</dbReference>
<keyword evidence="3" id="KW-0413">Isomerase</keyword>
<evidence type="ECO:0000256" key="1">
    <source>
        <dbReference type="ARBA" id="ARBA00006347"/>
    </source>
</evidence>
<sequence>MVLLVLLLFVVTSKKIDELLKEVDEADDETAPKEGLLELSSQTFKKITNEDKYVFVLFYDPTCPHCKKVIPRFRQLGFLMKDSTDFIVAQLDCDMYHSYCHKQSFLKGYPSLFLFHNGTIYQEYKMSYSPEAMKDFVLYLIKESQNNQHPQKTEL</sequence>
<dbReference type="PANTHER" id="PTHR45672:SF11">
    <property type="entry name" value="PROTEIN DISULFIDE-ISOMERASE C17H9.14C"/>
    <property type="match status" value="1"/>
</dbReference>
<comment type="similarity">
    <text evidence="1">Belongs to the protein disulfide isomerase family.</text>
</comment>
<keyword evidence="4" id="KW-1185">Reference proteome</keyword>
<dbReference type="GO" id="GO:0003756">
    <property type="term" value="F:protein disulfide isomerase activity"/>
    <property type="evidence" value="ECO:0007669"/>
    <property type="project" value="TreeGrafter"/>
</dbReference>
<evidence type="ECO:0000259" key="2">
    <source>
        <dbReference type="PROSITE" id="PS51352"/>
    </source>
</evidence>
<reference evidence="3 4" key="1">
    <citation type="submission" date="2012-10" db="EMBL/GenBank/DDBJ databases">
        <authorList>
            <person name="Zafar N."/>
            <person name="Inman J."/>
            <person name="Hall N."/>
            <person name="Lorenzi H."/>
            <person name="Caler E."/>
        </authorList>
    </citation>
    <scope>NUCLEOTIDE SEQUENCE [LARGE SCALE GENOMIC DNA]</scope>
    <source>
        <strain evidence="3 4">IP1</strain>
    </source>
</reference>
<dbReference type="Proteomes" id="UP000014680">
    <property type="component" value="Unassembled WGS sequence"/>
</dbReference>
<feature type="domain" description="Thioredoxin" evidence="2">
    <location>
        <begin position="20"/>
        <end position="142"/>
    </location>
</feature>
<proteinExistence type="inferred from homology"/>
<dbReference type="GO" id="GO:0005783">
    <property type="term" value="C:endoplasmic reticulum"/>
    <property type="evidence" value="ECO:0007669"/>
    <property type="project" value="TreeGrafter"/>
</dbReference>
<dbReference type="KEGG" id="eiv:EIN_098540"/>
<evidence type="ECO:0000313" key="4">
    <source>
        <dbReference type="Proteomes" id="UP000014680"/>
    </source>
</evidence>
<dbReference type="PROSITE" id="PS00194">
    <property type="entry name" value="THIOREDOXIN_1"/>
    <property type="match status" value="1"/>
</dbReference>
<dbReference type="VEuPathDB" id="AmoebaDB:EIN_098540"/>
<dbReference type="CDD" id="cd02961">
    <property type="entry name" value="PDI_a_family"/>
    <property type="match status" value="1"/>
</dbReference>
<dbReference type="GeneID" id="14886459"/>
<dbReference type="AlphaFoldDB" id="A0A0A1U0W8"/>
<organism evidence="3 4">
    <name type="scientific">Entamoeba invadens IP1</name>
    <dbReference type="NCBI Taxonomy" id="370355"/>
    <lineage>
        <taxon>Eukaryota</taxon>
        <taxon>Amoebozoa</taxon>
        <taxon>Evosea</taxon>
        <taxon>Archamoebae</taxon>
        <taxon>Mastigamoebida</taxon>
        <taxon>Entamoebidae</taxon>
        <taxon>Entamoeba</taxon>
    </lineage>
</organism>
<dbReference type="InterPro" id="IPR051063">
    <property type="entry name" value="PDI"/>
</dbReference>
<dbReference type="Gene3D" id="3.40.30.10">
    <property type="entry name" value="Glutaredoxin"/>
    <property type="match status" value="1"/>
</dbReference>
<dbReference type="OMA" id="SYCHKQS"/>
<protein>
    <submittedName>
        <fullName evidence="3">Protein disulfide isomerase, putative</fullName>
    </submittedName>
</protein>
<dbReference type="InterPro" id="IPR017937">
    <property type="entry name" value="Thioredoxin_CS"/>
</dbReference>
<dbReference type="PANTHER" id="PTHR45672">
    <property type="entry name" value="PROTEIN DISULFIDE-ISOMERASE C17H9.14C-RELATED"/>
    <property type="match status" value="1"/>
</dbReference>
<gene>
    <name evidence="3" type="ORF">EIN_098540</name>
</gene>
<dbReference type="InterPro" id="IPR036249">
    <property type="entry name" value="Thioredoxin-like_sf"/>
</dbReference>
<dbReference type="InterPro" id="IPR013766">
    <property type="entry name" value="Thioredoxin_domain"/>
</dbReference>
<dbReference type="OrthoDB" id="28542at2759"/>
<dbReference type="PROSITE" id="PS51352">
    <property type="entry name" value="THIOREDOXIN_2"/>
    <property type="match status" value="1"/>
</dbReference>
<dbReference type="SUPFAM" id="SSF52833">
    <property type="entry name" value="Thioredoxin-like"/>
    <property type="match status" value="1"/>
</dbReference>
<dbReference type="EMBL" id="KB206860">
    <property type="protein sequence ID" value="ELP87527.1"/>
    <property type="molecule type" value="Genomic_DNA"/>
</dbReference>
<dbReference type="RefSeq" id="XP_004254298.1">
    <property type="nucleotide sequence ID" value="XM_004254250.1"/>
</dbReference>
<accession>A0A0A1U0W8</accession>